<accession>A0A8J9VA83</accession>
<gene>
    <name evidence="1" type="ORF">BINO364_LOCUS13350</name>
</gene>
<dbReference type="AlphaFoldDB" id="A0A8J9VA83"/>
<keyword evidence="2" id="KW-1185">Reference proteome</keyword>
<dbReference type="EMBL" id="OV170227">
    <property type="protein sequence ID" value="CAH0728087.1"/>
    <property type="molecule type" value="Genomic_DNA"/>
</dbReference>
<dbReference type="Proteomes" id="UP000838878">
    <property type="component" value="Chromosome 7"/>
</dbReference>
<reference evidence="1" key="1">
    <citation type="submission" date="2021-12" db="EMBL/GenBank/DDBJ databases">
        <authorList>
            <person name="Martin H S."/>
        </authorList>
    </citation>
    <scope>NUCLEOTIDE SEQUENCE</scope>
</reference>
<proteinExistence type="predicted"/>
<sequence length="66" mass="7681">MSRQDKKRYSVDNPWRADEVVAMFEMCVIKRRRGEIPRALDAGIHARRPAPLALVLRSPQLLTTRH</sequence>
<evidence type="ECO:0000313" key="1">
    <source>
        <dbReference type="EMBL" id="CAH0728087.1"/>
    </source>
</evidence>
<evidence type="ECO:0000313" key="2">
    <source>
        <dbReference type="Proteomes" id="UP000838878"/>
    </source>
</evidence>
<name>A0A8J9VA83_9NEOP</name>
<organism evidence="1 2">
    <name type="scientific">Brenthis ino</name>
    <name type="common">lesser marbled fritillary</name>
    <dbReference type="NCBI Taxonomy" id="405034"/>
    <lineage>
        <taxon>Eukaryota</taxon>
        <taxon>Metazoa</taxon>
        <taxon>Ecdysozoa</taxon>
        <taxon>Arthropoda</taxon>
        <taxon>Hexapoda</taxon>
        <taxon>Insecta</taxon>
        <taxon>Pterygota</taxon>
        <taxon>Neoptera</taxon>
        <taxon>Endopterygota</taxon>
        <taxon>Lepidoptera</taxon>
        <taxon>Glossata</taxon>
        <taxon>Ditrysia</taxon>
        <taxon>Papilionoidea</taxon>
        <taxon>Nymphalidae</taxon>
        <taxon>Heliconiinae</taxon>
        <taxon>Argynnini</taxon>
        <taxon>Brenthis</taxon>
    </lineage>
</organism>
<feature type="non-terminal residue" evidence="1">
    <location>
        <position position="66"/>
    </location>
</feature>
<dbReference type="OrthoDB" id="10571272at2759"/>
<protein>
    <submittedName>
        <fullName evidence="1">Uncharacterized protein</fullName>
    </submittedName>
</protein>